<dbReference type="PANTHER" id="PTHR36933">
    <property type="entry name" value="SLL0788 PROTEIN"/>
    <property type="match status" value="1"/>
</dbReference>
<dbReference type="AlphaFoldDB" id="A0A1X2F5P8"/>
<feature type="chain" id="PRO_5038880027" evidence="2">
    <location>
        <begin position="20"/>
        <end position="215"/>
    </location>
</feature>
<protein>
    <submittedName>
        <fullName evidence="4">DUF305 domain-containing protein</fullName>
    </submittedName>
</protein>
<dbReference type="PROSITE" id="PS51257">
    <property type="entry name" value="PROKAR_LIPOPROTEIN"/>
    <property type="match status" value="1"/>
</dbReference>
<evidence type="ECO:0000313" key="4">
    <source>
        <dbReference type="EMBL" id="ORX13309.1"/>
    </source>
</evidence>
<organism evidence="4 5">
    <name type="scientific">Mycolicibacterium wolinskyi</name>
    <dbReference type="NCBI Taxonomy" id="59750"/>
    <lineage>
        <taxon>Bacteria</taxon>
        <taxon>Bacillati</taxon>
        <taxon>Actinomycetota</taxon>
        <taxon>Actinomycetes</taxon>
        <taxon>Mycobacteriales</taxon>
        <taxon>Mycobacteriaceae</taxon>
        <taxon>Mycolicibacterium</taxon>
    </lineage>
</organism>
<dbReference type="Proteomes" id="UP000193964">
    <property type="component" value="Unassembled WGS sequence"/>
</dbReference>
<feature type="signal peptide" evidence="2">
    <location>
        <begin position="1"/>
        <end position="19"/>
    </location>
</feature>
<dbReference type="InterPro" id="IPR005183">
    <property type="entry name" value="DUF305_CopM-like"/>
</dbReference>
<accession>A0A1X2F5P8</accession>
<keyword evidence="2" id="KW-0732">Signal</keyword>
<sequence length="215" mass="22696">MWKRTTLVGAGALVAVAVAAGCSNTSETQPTAAGPSASVTASSEVSAQSQAHNDADVMFAQHMIPHHQQAVEMSDMLLAKQGIDPRVTDLATQIKGAQGPEIEQMQRWLDQWGNPPMPPMTGGHGNMDHGNMSGGMAGMQGMMSEADMTALRNAQGVEAAKLFLTQMIAHHEGAITMAQDEIDGGQFPDAVEMARTIVTTQQQEIDAMRGLLGSL</sequence>
<feature type="domain" description="DUF305" evidence="3">
    <location>
        <begin position="56"/>
        <end position="212"/>
    </location>
</feature>
<reference evidence="4 5" key="1">
    <citation type="submission" date="2016-01" db="EMBL/GenBank/DDBJ databases">
        <title>The new phylogeny of the genus Mycobacterium.</title>
        <authorList>
            <person name="Tarcisio F."/>
            <person name="Conor M."/>
            <person name="Antonella G."/>
            <person name="Elisabetta G."/>
            <person name="Giulia F.S."/>
            <person name="Sara T."/>
            <person name="Anna F."/>
            <person name="Clotilde B."/>
            <person name="Roberto B."/>
            <person name="Veronica D.S."/>
            <person name="Fabio R."/>
            <person name="Monica P."/>
            <person name="Olivier J."/>
            <person name="Enrico T."/>
            <person name="Nicola S."/>
        </authorList>
    </citation>
    <scope>NUCLEOTIDE SEQUENCE [LARGE SCALE GENOMIC DNA]</scope>
    <source>
        <strain evidence="4 5">ATCC 700010</strain>
    </source>
</reference>
<gene>
    <name evidence="4" type="ORF">AWC31_01925</name>
</gene>
<feature type="region of interest" description="Disordered" evidence="1">
    <location>
        <begin position="25"/>
        <end position="50"/>
    </location>
</feature>
<feature type="compositionally biased region" description="Low complexity" evidence="1">
    <location>
        <begin position="36"/>
        <end position="50"/>
    </location>
</feature>
<evidence type="ECO:0000256" key="2">
    <source>
        <dbReference type="SAM" id="SignalP"/>
    </source>
</evidence>
<dbReference type="EMBL" id="LQQA01000023">
    <property type="protein sequence ID" value="ORX13309.1"/>
    <property type="molecule type" value="Genomic_DNA"/>
</dbReference>
<dbReference type="InterPro" id="IPR012347">
    <property type="entry name" value="Ferritin-like"/>
</dbReference>
<proteinExistence type="predicted"/>
<dbReference type="Pfam" id="PF03713">
    <property type="entry name" value="DUF305"/>
    <property type="match status" value="1"/>
</dbReference>
<name>A0A1X2F5P8_9MYCO</name>
<dbReference type="Gene3D" id="1.20.1260.10">
    <property type="match status" value="1"/>
</dbReference>
<dbReference type="RefSeq" id="WP_085145883.1">
    <property type="nucleotide sequence ID" value="NZ_JACKUA010000035.1"/>
</dbReference>
<dbReference type="OrthoDB" id="26872at2"/>
<evidence type="ECO:0000313" key="5">
    <source>
        <dbReference type="Proteomes" id="UP000193964"/>
    </source>
</evidence>
<evidence type="ECO:0000256" key="1">
    <source>
        <dbReference type="SAM" id="MobiDB-lite"/>
    </source>
</evidence>
<dbReference type="PANTHER" id="PTHR36933:SF1">
    <property type="entry name" value="SLL0788 PROTEIN"/>
    <property type="match status" value="1"/>
</dbReference>
<evidence type="ECO:0000259" key="3">
    <source>
        <dbReference type="Pfam" id="PF03713"/>
    </source>
</evidence>
<comment type="caution">
    <text evidence="4">The sequence shown here is derived from an EMBL/GenBank/DDBJ whole genome shotgun (WGS) entry which is preliminary data.</text>
</comment>